<evidence type="ECO:0000313" key="2">
    <source>
        <dbReference type="Proteomes" id="UP000321578"/>
    </source>
</evidence>
<dbReference type="AlphaFoldDB" id="A0A5C6ZGI9"/>
<dbReference type="RefSeq" id="WP_147087127.1">
    <property type="nucleotide sequence ID" value="NZ_VORM01000009.1"/>
</dbReference>
<sequence length="166" mass="19071">MKIINKNFSTFYLIFFFSVFSFSQSTITIKLLVDTENFDENDLSKSCSFEATWSDSSKVVRSNGDLEDFTIEASEDDTIIWEGSSTSSNTAIIDIKKIDQENASKIFKNKKIYGKKRGNSKKETAEARVLYNTKGKPDYKYKIFFKINQRGKTHKIDPKIKVLSKP</sequence>
<keyword evidence="2" id="KW-1185">Reference proteome</keyword>
<comment type="caution">
    <text evidence="1">The sequence shown here is derived from an EMBL/GenBank/DDBJ whole genome shotgun (WGS) entry which is preliminary data.</text>
</comment>
<accession>A0A5C6ZGI9</accession>
<dbReference type="EMBL" id="VORO01000015">
    <property type="protein sequence ID" value="TXD88327.1"/>
    <property type="molecule type" value="Genomic_DNA"/>
</dbReference>
<name>A0A5C6ZGI9_9FLAO</name>
<organism evidence="1 2">
    <name type="scientific">Subsaximicrobium wynnwilliamsii</name>
    <dbReference type="NCBI Taxonomy" id="291179"/>
    <lineage>
        <taxon>Bacteria</taxon>
        <taxon>Pseudomonadati</taxon>
        <taxon>Bacteroidota</taxon>
        <taxon>Flavobacteriia</taxon>
        <taxon>Flavobacteriales</taxon>
        <taxon>Flavobacteriaceae</taxon>
        <taxon>Subsaximicrobium</taxon>
    </lineage>
</organism>
<reference evidence="1 2" key="1">
    <citation type="submission" date="2019-08" db="EMBL/GenBank/DDBJ databases">
        <title>Genomes of Subsaximicrobium wynnwilliamsii strains.</title>
        <authorList>
            <person name="Bowman J.P."/>
        </authorList>
    </citation>
    <scope>NUCLEOTIDE SEQUENCE [LARGE SCALE GENOMIC DNA]</scope>
    <source>
        <strain evidence="1 2">2-80-2</strain>
    </source>
</reference>
<gene>
    <name evidence="1" type="ORF">ESY86_13570</name>
</gene>
<protein>
    <submittedName>
        <fullName evidence="1">Uncharacterized protein</fullName>
    </submittedName>
</protein>
<evidence type="ECO:0000313" key="1">
    <source>
        <dbReference type="EMBL" id="TXD88327.1"/>
    </source>
</evidence>
<proteinExistence type="predicted"/>
<dbReference type="Proteomes" id="UP000321578">
    <property type="component" value="Unassembled WGS sequence"/>
</dbReference>